<protein>
    <recommendedName>
        <fullName evidence="3">pEK499-p136 HEPN domain-containing protein</fullName>
    </recommendedName>
</protein>
<dbReference type="Proteomes" id="UP000240259">
    <property type="component" value="Unassembled WGS sequence"/>
</dbReference>
<proteinExistence type="predicted"/>
<dbReference type="AlphaFoldDB" id="A0A2T4IL10"/>
<dbReference type="RefSeq" id="WP_107653046.1">
    <property type="nucleotide sequence ID" value="NZ_PZJX01000075.1"/>
</dbReference>
<evidence type="ECO:0008006" key="3">
    <source>
        <dbReference type="Google" id="ProtNLM"/>
    </source>
</evidence>
<reference evidence="1 2" key="1">
    <citation type="submission" date="2018-03" db="EMBL/GenBank/DDBJ databases">
        <title>Genome sequence of the symbiotic type strain Mesorhizobium helmanticense CSLC115NT isolated from Lotus corniculatus nodules.</title>
        <authorList>
            <person name="Sannazzaro A.I."/>
            <person name="Torres Tejerizo G.A."/>
            <person name="Dip D."/>
            <person name="Caballero M."/>
            <person name="Pistorio M."/>
            <person name="Estrella M.J."/>
        </authorList>
    </citation>
    <scope>NUCLEOTIDE SEQUENCE [LARGE SCALE GENOMIC DNA]</scope>
    <source>
        <strain evidence="1 2">CSLC115N</strain>
    </source>
</reference>
<keyword evidence="2" id="KW-1185">Reference proteome</keyword>
<dbReference type="EMBL" id="PZJX01000075">
    <property type="protein sequence ID" value="PTE06305.1"/>
    <property type="molecule type" value="Genomic_DNA"/>
</dbReference>
<accession>A0A2T4IL10</accession>
<sequence length="130" mass="14467">MRDLMATVGELLLLWGFLETTIRKRLAAIHAAEGKPPTKTPVLARWLHVEAERGDPRLAQLFADIEEVATLRNCLAHGLSSASANPWRGEEAAVVCLMHDGSRRRFTIGEMQDAKDHLHVITNRVHDLGV</sequence>
<evidence type="ECO:0000313" key="2">
    <source>
        <dbReference type="Proteomes" id="UP000240259"/>
    </source>
</evidence>
<name>A0A2T4IL10_9HYPH</name>
<evidence type="ECO:0000313" key="1">
    <source>
        <dbReference type="EMBL" id="PTE06305.1"/>
    </source>
</evidence>
<gene>
    <name evidence="1" type="ORF">C9427_32440</name>
</gene>
<organism evidence="1 2">
    <name type="scientific">Mesorhizobium helmanticense</name>
    <dbReference type="NCBI Taxonomy" id="1776423"/>
    <lineage>
        <taxon>Bacteria</taxon>
        <taxon>Pseudomonadati</taxon>
        <taxon>Pseudomonadota</taxon>
        <taxon>Alphaproteobacteria</taxon>
        <taxon>Hyphomicrobiales</taxon>
        <taxon>Phyllobacteriaceae</taxon>
        <taxon>Mesorhizobium</taxon>
    </lineage>
</organism>
<dbReference type="OrthoDB" id="8091718at2"/>
<comment type="caution">
    <text evidence="1">The sequence shown here is derived from an EMBL/GenBank/DDBJ whole genome shotgun (WGS) entry which is preliminary data.</text>
</comment>